<evidence type="ECO:0000313" key="2">
    <source>
        <dbReference type="EnsemblMetazoa" id="HelroP183057"/>
    </source>
</evidence>
<dbReference type="InParanoid" id="T1FJ40"/>
<name>T1FJ40_HELRO</name>
<dbReference type="CTD" id="20208839"/>
<dbReference type="Proteomes" id="UP000015101">
    <property type="component" value="Unassembled WGS sequence"/>
</dbReference>
<dbReference type="HOGENOM" id="CLU_1148306_0_0_1"/>
<organism evidence="2 3">
    <name type="scientific">Helobdella robusta</name>
    <name type="common">Californian leech</name>
    <dbReference type="NCBI Taxonomy" id="6412"/>
    <lineage>
        <taxon>Eukaryota</taxon>
        <taxon>Metazoa</taxon>
        <taxon>Spiralia</taxon>
        <taxon>Lophotrochozoa</taxon>
        <taxon>Annelida</taxon>
        <taxon>Clitellata</taxon>
        <taxon>Hirudinea</taxon>
        <taxon>Rhynchobdellida</taxon>
        <taxon>Glossiphoniidae</taxon>
        <taxon>Helobdella</taxon>
    </lineage>
</organism>
<dbReference type="EMBL" id="KB097795">
    <property type="protein sequence ID" value="ESN89852.1"/>
    <property type="molecule type" value="Genomic_DNA"/>
</dbReference>
<accession>T1FJ40</accession>
<dbReference type="RefSeq" id="XP_009032017.1">
    <property type="nucleotide sequence ID" value="XM_009033769.1"/>
</dbReference>
<reference evidence="2" key="3">
    <citation type="submission" date="2015-06" db="UniProtKB">
        <authorList>
            <consortium name="EnsemblMetazoa"/>
        </authorList>
    </citation>
    <scope>IDENTIFICATION</scope>
</reference>
<reference evidence="3" key="1">
    <citation type="submission" date="2012-12" db="EMBL/GenBank/DDBJ databases">
        <authorList>
            <person name="Hellsten U."/>
            <person name="Grimwood J."/>
            <person name="Chapman J.A."/>
            <person name="Shapiro H."/>
            <person name="Aerts A."/>
            <person name="Otillar R.P."/>
            <person name="Terry A.Y."/>
            <person name="Boore J.L."/>
            <person name="Simakov O."/>
            <person name="Marletaz F."/>
            <person name="Cho S.-J."/>
            <person name="Edsinger-Gonzales E."/>
            <person name="Havlak P."/>
            <person name="Kuo D.-H."/>
            <person name="Larsson T."/>
            <person name="Lv J."/>
            <person name="Arendt D."/>
            <person name="Savage R."/>
            <person name="Osoegawa K."/>
            <person name="de Jong P."/>
            <person name="Lindberg D.R."/>
            <person name="Seaver E.C."/>
            <person name="Weisblat D.A."/>
            <person name="Putnam N.H."/>
            <person name="Grigoriev I.V."/>
            <person name="Rokhsar D.S."/>
        </authorList>
    </citation>
    <scope>NUCLEOTIDE SEQUENCE</scope>
</reference>
<protein>
    <submittedName>
        <fullName evidence="1 2">Uncharacterized protein</fullName>
    </submittedName>
</protein>
<dbReference type="AlphaFoldDB" id="T1FJ40"/>
<gene>
    <name evidence="2" type="primary">20208839</name>
    <name evidence="1" type="ORF">HELRODRAFT_183057</name>
</gene>
<dbReference type="EMBL" id="AMQM01008553">
    <property type="status" value="NOT_ANNOTATED_CDS"/>
    <property type="molecule type" value="Genomic_DNA"/>
</dbReference>
<proteinExistence type="predicted"/>
<keyword evidence="3" id="KW-1185">Reference proteome</keyword>
<dbReference type="KEGG" id="hro:HELRODRAFT_183057"/>
<evidence type="ECO:0000313" key="1">
    <source>
        <dbReference type="EMBL" id="ESN89852.1"/>
    </source>
</evidence>
<sequence>MDTNKPPNSSNTLLISPIKSDKAQQQQHLQHLQQQQQHNILRRFNSNNNNIVAATNLPSPPPSPPFDDEAINNFKRNLNKMNNINNNNINTNNISNVNNNIINPNINNNFQNNTNYSTLTFRSKYNNNNNISNNFIDDYNQQFRQQHVNNTRNILCPIMTSPQHFYNVQQRLTFIRPQVNENLNENHFIASQVQGRRTLGTRCYDSLPPTSGAGPSLSHKMAWRAATGRGLPTSAIVHSVVS</sequence>
<dbReference type="GeneID" id="20208839"/>
<dbReference type="EnsemblMetazoa" id="HelroT183057">
    <property type="protein sequence ID" value="HelroP183057"/>
    <property type="gene ID" value="HelroG183057"/>
</dbReference>
<reference evidence="1 3" key="2">
    <citation type="journal article" date="2013" name="Nature">
        <title>Insights into bilaterian evolution from three spiralian genomes.</title>
        <authorList>
            <person name="Simakov O."/>
            <person name="Marletaz F."/>
            <person name="Cho S.J."/>
            <person name="Edsinger-Gonzales E."/>
            <person name="Havlak P."/>
            <person name="Hellsten U."/>
            <person name="Kuo D.H."/>
            <person name="Larsson T."/>
            <person name="Lv J."/>
            <person name="Arendt D."/>
            <person name="Savage R."/>
            <person name="Osoegawa K."/>
            <person name="de Jong P."/>
            <person name="Grimwood J."/>
            <person name="Chapman J.A."/>
            <person name="Shapiro H."/>
            <person name="Aerts A."/>
            <person name="Otillar R.P."/>
            <person name="Terry A.Y."/>
            <person name="Boore J.L."/>
            <person name="Grigoriev I.V."/>
            <person name="Lindberg D.R."/>
            <person name="Seaver E.C."/>
            <person name="Weisblat D.A."/>
            <person name="Putnam N.H."/>
            <person name="Rokhsar D.S."/>
        </authorList>
    </citation>
    <scope>NUCLEOTIDE SEQUENCE</scope>
</reference>
<evidence type="ECO:0000313" key="3">
    <source>
        <dbReference type="Proteomes" id="UP000015101"/>
    </source>
</evidence>